<gene>
    <name evidence="2" type="ORF">I79_007743</name>
</gene>
<organism evidence="2 3">
    <name type="scientific">Cricetulus griseus</name>
    <name type="common">Chinese hamster</name>
    <name type="synonym">Cricetulus barabensis griseus</name>
    <dbReference type="NCBI Taxonomy" id="10029"/>
    <lineage>
        <taxon>Eukaryota</taxon>
        <taxon>Metazoa</taxon>
        <taxon>Chordata</taxon>
        <taxon>Craniata</taxon>
        <taxon>Vertebrata</taxon>
        <taxon>Euteleostomi</taxon>
        <taxon>Mammalia</taxon>
        <taxon>Eutheria</taxon>
        <taxon>Euarchontoglires</taxon>
        <taxon>Glires</taxon>
        <taxon>Rodentia</taxon>
        <taxon>Myomorpha</taxon>
        <taxon>Muroidea</taxon>
        <taxon>Cricetidae</taxon>
        <taxon>Cricetinae</taxon>
        <taxon>Cricetulus</taxon>
    </lineage>
</organism>
<sequence length="78" mass="8796">MDILQLRYSSPEQSKGMKPSGNGPLKFKAICGVLLYWMIQPSKLLGRSRANESEKDPFIIVPLFYNLNNSVFPHISIA</sequence>
<evidence type="ECO:0000313" key="3">
    <source>
        <dbReference type="Proteomes" id="UP000001075"/>
    </source>
</evidence>
<feature type="region of interest" description="Disordered" evidence="1">
    <location>
        <begin position="1"/>
        <end position="21"/>
    </location>
</feature>
<dbReference type="AlphaFoldDB" id="G3HBB7"/>
<proteinExistence type="predicted"/>
<dbReference type="InParanoid" id="G3HBB7"/>
<evidence type="ECO:0000256" key="1">
    <source>
        <dbReference type="SAM" id="MobiDB-lite"/>
    </source>
</evidence>
<dbReference type="EMBL" id="JH000266">
    <property type="protein sequence ID" value="EGW04736.1"/>
    <property type="molecule type" value="Genomic_DNA"/>
</dbReference>
<evidence type="ECO:0000313" key="2">
    <source>
        <dbReference type="EMBL" id="EGW04736.1"/>
    </source>
</evidence>
<protein>
    <submittedName>
        <fullName evidence="2">Uncharacterized protein</fullName>
    </submittedName>
</protein>
<accession>G3HBB7</accession>
<reference evidence="3" key="1">
    <citation type="journal article" date="2011" name="Nat. Biotechnol.">
        <title>The genomic sequence of the Chinese hamster ovary (CHO)-K1 cell line.</title>
        <authorList>
            <person name="Xu X."/>
            <person name="Nagarajan H."/>
            <person name="Lewis N.E."/>
            <person name="Pan S."/>
            <person name="Cai Z."/>
            <person name="Liu X."/>
            <person name="Chen W."/>
            <person name="Xie M."/>
            <person name="Wang W."/>
            <person name="Hammond S."/>
            <person name="Andersen M.R."/>
            <person name="Neff N."/>
            <person name="Passarelli B."/>
            <person name="Koh W."/>
            <person name="Fan H.C."/>
            <person name="Wang J."/>
            <person name="Gui Y."/>
            <person name="Lee K.H."/>
            <person name="Betenbaugh M.J."/>
            <person name="Quake S.R."/>
            <person name="Famili I."/>
            <person name="Palsson B.O."/>
            <person name="Wang J."/>
        </authorList>
    </citation>
    <scope>NUCLEOTIDE SEQUENCE [LARGE SCALE GENOMIC DNA]</scope>
    <source>
        <strain evidence="3">CHO K1 cell line</strain>
    </source>
</reference>
<name>G3HBB7_CRIGR</name>
<dbReference type="Proteomes" id="UP000001075">
    <property type="component" value="Unassembled WGS sequence"/>
</dbReference>